<dbReference type="Pfam" id="PF26039">
    <property type="entry name" value="Dcst2"/>
    <property type="match status" value="1"/>
</dbReference>
<reference evidence="8" key="2">
    <citation type="submission" date="2023-03" db="EMBL/GenBank/DDBJ databases">
        <authorList>
            <person name="Inwood S.N."/>
            <person name="Skelly J.G."/>
            <person name="Guhlin J."/>
            <person name="Harrop T.W.R."/>
            <person name="Goldson S.G."/>
            <person name="Dearden P.K."/>
        </authorList>
    </citation>
    <scope>NUCLEOTIDE SEQUENCE</scope>
    <source>
        <strain evidence="8">Lincoln</strain>
        <tissue evidence="8">Whole body</tissue>
    </source>
</reference>
<reference evidence="8" key="1">
    <citation type="journal article" date="2023" name="bioRxiv">
        <title>Scaffold-level genome assemblies of two parasitoid biocontrol wasps reveal the parthenogenesis mechanism and an associated novel virus.</title>
        <authorList>
            <person name="Inwood S."/>
            <person name="Skelly J."/>
            <person name="Guhlin J."/>
            <person name="Harrop T."/>
            <person name="Goldson S."/>
            <person name="Dearden P."/>
        </authorList>
    </citation>
    <scope>NUCLEOTIDE SEQUENCE</scope>
    <source>
        <strain evidence="8">Lincoln</strain>
        <tissue evidence="8">Whole body</tissue>
    </source>
</reference>
<keyword evidence="4 5" id="KW-0472">Membrane</keyword>
<dbReference type="Pfam" id="PF26037">
    <property type="entry name" value="zf-RING_DCST1_C"/>
    <property type="match status" value="1"/>
</dbReference>
<evidence type="ECO:0000313" key="9">
    <source>
        <dbReference type="Proteomes" id="UP001168972"/>
    </source>
</evidence>
<dbReference type="PANTHER" id="PTHR21041">
    <property type="entry name" value="DENDRITIC CELL-SPECIFIC TRANSMEMBRANE PROTEIN"/>
    <property type="match status" value="1"/>
</dbReference>
<feature type="transmembrane region" description="Helical" evidence="5">
    <location>
        <begin position="328"/>
        <end position="348"/>
    </location>
</feature>
<dbReference type="InterPro" id="IPR058842">
    <property type="entry name" value="DCST1_C"/>
</dbReference>
<feature type="domain" description="Dendritic cell-specific transmembrane protein-like" evidence="6">
    <location>
        <begin position="360"/>
        <end position="550"/>
    </location>
</feature>
<organism evidence="8 9">
    <name type="scientific">Microctonus hyperodae</name>
    <name type="common">Parasitoid wasp</name>
    <dbReference type="NCBI Taxonomy" id="165561"/>
    <lineage>
        <taxon>Eukaryota</taxon>
        <taxon>Metazoa</taxon>
        <taxon>Ecdysozoa</taxon>
        <taxon>Arthropoda</taxon>
        <taxon>Hexapoda</taxon>
        <taxon>Insecta</taxon>
        <taxon>Pterygota</taxon>
        <taxon>Neoptera</taxon>
        <taxon>Endopterygota</taxon>
        <taxon>Hymenoptera</taxon>
        <taxon>Apocrita</taxon>
        <taxon>Ichneumonoidea</taxon>
        <taxon>Braconidae</taxon>
        <taxon>Euphorinae</taxon>
        <taxon>Microctonus</taxon>
    </lineage>
</organism>
<dbReference type="GO" id="GO:0016020">
    <property type="term" value="C:membrane"/>
    <property type="evidence" value="ECO:0007669"/>
    <property type="project" value="UniProtKB-SubCell"/>
</dbReference>
<evidence type="ECO:0000313" key="8">
    <source>
        <dbReference type="EMBL" id="KAK0162528.1"/>
    </source>
</evidence>
<evidence type="ECO:0000256" key="3">
    <source>
        <dbReference type="ARBA" id="ARBA00022989"/>
    </source>
</evidence>
<dbReference type="AlphaFoldDB" id="A0AA39F3Z6"/>
<dbReference type="Proteomes" id="UP001168972">
    <property type="component" value="Unassembled WGS sequence"/>
</dbReference>
<keyword evidence="9" id="KW-1185">Reference proteome</keyword>
<keyword evidence="3 5" id="KW-1133">Transmembrane helix</keyword>
<evidence type="ECO:0000256" key="2">
    <source>
        <dbReference type="ARBA" id="ARBA00022692"/>
    </source>
</evidence>
<dbReference type="PANTHER" id="PTHR21041:SF9">
    <property type="entry name" value="DENDRITIC CELL-SPECIFIC TRANSMEMBRANE PROTEIN-LIKE DOMAIN-CONTAINING PROTEIN"/>
    <property type="match status" value="1"/>
</dbReference>
<evidence type="ECO:0008006" key="10">
    <source>
        <dbReference type="Google" id="ProtNLM"/>
    </source>
</evidence>
<evidence type="ECO:0000256" key="4">
    <source>
        <dbReference type="ARBA" id="ARBA00023136"/>
    </source>
</evidence>
<dbReference type="Pfam" id="PF07782">
    <property type="entry name" value="DC_STAMP"/>
    <property type="match status" value="1"/>
</dbReference>
<comment type="subcellular location">
    <subcellularLocation>
        <location evidence="1">Membrane</location>
        <topology evidence="1">Multi-pass membrane protein</topology>
    </subcellularLocation>
</comment>
<dbReference type="EMBL" id="JAQQBR010001833">
    <property type="protein sequence ID" value="KAK0162528.1"/>
    <property type="molecule type" value="Genomic_DNA"/>
</dbReference>
<gene>
    <name evidence="8" type="ORF">PV327_006301</name>
</gene>
<evidence type="ECO:0000259" key="7">
    <source>
        <dbReference type="Pfam" id="PF26037"/>
    </source>
</evidence>
<comment type="caution">
    <text evidence="8">The sequence shown here is derived from an EMBL/GenBank/DDBJ whole genome shotgun (WGS) entry which is preliminary data.</text>
</comment>
<name>A0AA39F3Z6_MICHY</name>
<feature type="transmembrane region" description="Helical" evidence="5">
    <location>
        <begin position="415"/>
        <end position="439"/>
    </location>
</feature>
<sequence length="983" mass="113943">MAFFQLAMKAYKLEEARAAYHDEKLQSIEMSKGTKPHYTLSQKIRIKKIMLKMFIMELLKKSICWHENSWCRRMIILLKTNGTCIVFLLLPQFFSKRGRQALMAYAFILTFTGPTKNTLHNIEVLSESLTCGQEELKETISNISDLIKQPFYSLRDSIAKVLKTIKEIVKKIENTMLAIKRIVLSILRVIKSAFDWLGSVVSICNKKVGTPFERCEKVFEGAVADCHAKLGPFFGGLCNLTYLVSSFCYVVKPLDFICLLVSFVSDVIVTTIRKKIRKFSSHMKAIFYVKVDFTHSFHFETNQSKSYENVAIDIVNEIKTKAENVNKVFNWMSLIMSFFILFILLRVLRYHHKWLTSDRYNNKYLTKYFRYIDLMRAKNDKETVLPLNKREMKKYIPLTSFTLIRTERNKLLRSAIFLGLASLKLFIHISVDYSLYWILDLIHYYGKLQTKVPQQANSVGIHVSGTGYLAELYRSIARAFSIDNFNQEIDTLSCLPDPLPPDYDRYTQIAVLILFCWIMAVFEPYGLRLRQVVMGWYYPDRAKQRAVYLYNQIIRLRGNFLKFARRQLRRKYGMTDEDNNIEKVSCKERLLAICPKLNICFSQKNKICLLCGSIEEKEHSPHIKCPNPTCIGLFCVECFADLQNICTICRTPMEYGDLSDISEEKDSSDDDVGEIIEEEQGIFMKWIKPKVEQSNSKKKNRDDVSIQIFHASLRGGADAGMTNLICNNYEESEFSYLSSYLSSTIESRNQPNEKIAKSSCGIGEQTLLLKQKSMKKHESYYCKLPEKCKQILHSSICTELSSNLQTVTISDDTDSDFEMNECEDLYKNPFSHEAIKCYDINERNQMQLQPRFNVSQYTQSTATTKTTTTTITTILTDSLEASTIDSDSQLSLKKRSSLSKQIYEEINPNNFSALSRNYFSFSDHESNNQTCVIQDNLAITMNKNNDSQSSYTDLSINIDIESLSEKQRRQEVKKWYRKKFEKK</sequence>
<evidence type="ECO:0000256" key="5">
    <source>
        <dbReference type="SAM" id="Phobius"/>
    </source>
</evidence>
<evidence type="ECO:0000259" key="6">
    <source>
        <dbReference type="Pfam" id="PF07782"/>
    </source>
</evidence>
<keyword evidence="2 5" id="KW-0812">Transmembrane</keyword>
<dbReference type="InterPro" id="IPR012858">
    <property type="entry name" value="DC_STAMP-like"/>
</dbReference>
<evidence type="ECO:0000256" key="1">
    <source>
        <dbReference type="ARBA" id="ARBA00004141"/>
    </source>
</evidence>
<accession>A0AA39F3Z6</accession>
<protein>
    <recommendedName>
        <fullName evidence="10">Dendritic cell-specific transmembrane protein-like domain-containing protein</fullName>
    </recommendedName>
</protein>
<feature type="domain" description="E3 ubiquitin-protein ligase DCST1-like C-terminal" evidence="7">
    <location>
        <begin position="607"/>
        <end position="652"/>
    </location>
</feature>
<proteinExistence type="predicted"/>
<dbReference type="InterPro" id="IPR051856">
    <property type="entry name" value="CSR-E3_Ligase_Protein"/>
</dbReference>